<accession>A0A381YA04</accession>
<dbReference type="GO" id="GO:0008643">
    <property type="term" value="P:carbohydrate transport"/>
    <property type="evidence" value="ECO:0007669"/>
    <property type="project" value="InterPro"/>
</dbReference>
<dbReference type="InterPro" id="IPR012340">
    <property type="entry name" value="NA-bd_OB-fold"/>
</dbReference>
<reference evidence="5" key="1">
    <citation type="submission" date="2018-05" db="EMBL/GenBank/DDBJ databases">
        <authorList>
            <person name="Lanie J.A."/>
            <person name="Ng W.-L."/>
            <person name="Kazmierczak K.M."/>
            <person name="Andrzejewski T.M."/>
            <person name="Davidsen T.M."/>
            <person name="Wayne K.J."/>
            <person name="Tettelin H."/>
            <person name="Glass J.I."/>
            <person name="Rusch D."/>
            <person name="Podicherti R."/>
            <person name="Tsui H.-C.T."/>
            <person name="Winkler M.E."/>
        </authorList>
    </citation>
    <scope>NUCLEOTIDE SEQUENCE</scope>
</reference>
<dbReference type="PANTHER" id="PTHR43875:SF1">
    <property type="entry name" value="OSMOPROTECTIVE COMPOUNDS UPTAKE ATP-BINDING PROTEIN GGTA"/>
    <property type="match status" value="1"/>
</dbReference>
<dbReference type="SUPFAM" id="SSF50331">
    <property type="entry name" value="MOP-like"/>
    <property type="match status" value="1"/>
</dbReference>
<dbReference type="InterPro" id="IPR003439">
    <property type="entry name" value="ABC_transporter-like_ATP-bd"/>
</dbReference>
<dbReference type="InterPro" id="IPR040582">
    <property type="entry name" value="OB_MalK-like"/>
</dbReference>
<protein>
    <recommendedName>
        <fullName evidence="4">AAA+ ATPase domain-containing protein</fullName>
    </recommendedName>
</protein>
<dbReference type="InterPro" id="IPR015855">
    <property type="entry name" value="ABC_transpr_MalK-like"/>
</dbReference>
<dbReference type="SUPFAM" id="SSF52540">
    <property type="entry name" value="P-loop containing nucleoside triphosphate hydrolases"/>
    <property type="match status" value="1"/>
</dbReference>
<dbReference type="NCBIfam" id="NF008653">
    <property type="entry name" value="PRK11650.1"/>
    <property type="match status" value="1"/>
</dbReference>
<dbReference type="GO" id="GO:0005524">
    <property type="term" value="F:ATP binding"/>
    <property type="evidence" value="ECO:0007669"/>
    <property type="project" value="UniProtKB-KW"/>
</dbReference>
<keyword evidence="2" id="KW-0547">Nucleotide-binding</keyword>
<evidence type="ECO:0000256" key="3">
    <source>
        <dbReference type="ARBA" id="ARBA00022840"/>
    </source>
</evidence>
<sequence length="364" mass="41010">MSRIEITNVSKKFGSALVLDQINLTADEGEFLVLVGASGCGKSTLLRLIAGLETPDTGSISIDGKSMLDTSPSQRDVAMVFQNYALYPHLSVYDNMAFGLRQKKVPETVIDTKIRETGEILQIEQLFERKPKALSGGQRQRVALGRAMVRAPKVFLFDEPLSNLDAKLRQEMRLEIKKLHGLLKTTMVYVTHDQTEAMTMGDRIAIMRNGIIEQIDKPENIYSSPKNKFVASFIGMPQMNFMKGEIVLKEGHTEFINSDIKFKINQTHPQKKKLVRDMPIILGIRPEDIHDNLFAEIKDGDNTVSASVELVENMGSHKVVHFKRGECLFSAELKNFNEDHQNVDLIFDINKTHFFNLDSKGIIS</sequence>
<dbReference type="InterPro" id="IPR027417">
    <property type="entry name" value="P-loop_NTPase"/>
</dbReference>
<dbReference type="FunFam" id="3.40.50.300:FF:000042">
    <property type="entry name" value="Maltose/maltodextrin ABC transporter, ATP-binding protein"/>
    <property type="match status" value="1"/>
</dbReference>
<dbReference type="GO" id="GO:0016887">
    <property type="term" value="F:ATP hydrolysis activity"/>
    <property type="evidence" value="ECO:0007669"/>
    <property type="project" value="InterPro"/>
</dbReference>
<proteinExistence type="predicted"/>
<dbReference type="GO" id="GO:0055052">
    <property type="term" value="C:ATP-binding cassette (ABC) transporter complex, substrate-binding subunit-containing"/>
    <property type="evidence" value="ECO:0007669"/>
    <property type="project" value="TreeGrafter"/>
</dbReference>
<dbReference type="Pfam" id="PF00005">
    <property type="entry name" value="ABC_tran"/>
    <property type="match status" value="1"/>
</dbReference>
<gene>
    <name evidence="5" type="ORF">METZ01_LOCUS126732</name>
</gene>
<dbReference type="CDD" id="cd03301">
    <property type="entry name" value="ABC_MalK_N"/>
    <property type="match status" value="1"/>
</dbReference>
<dbReference type="PROSITE" id="PS00211">
    <property type="entry name" value="ABC_TRANSPORTER_1"/>
    <property type="match status" value="1"/>
</dbReference>
<dbReference type="Gene3D" id="2.40.50.140">
    <property type="entry name" value="Nucleic acid-binding proteins"/>
    <property type="match status" value="1"/>
</dbReference>
<evidence type="ECO:0000313" key="5">
    <source>
        <dbReference type="EMBL" id="SVA73878.1"/>
    </source>
</evidence>
<keyword evidence="3" id="KW-0067">ATP-binding</keyword>
<dbReference type="EMBL" id="UINC01017736">
    <property type="protein sequence ID" value="SVA73878.1"/>
    <property type="molecule type" value="Genomic_DNA"/>
</dbReference>
<organism evidence="5">
    <name type="scientific">marine metagenome</name>
    <dbReference type="NCBI Taxonomy" id="408172"/>
    <lineage>
        <taxon>unclassified sequences</taxon>
        <taxon>metagenomes</taxon>
        <taxon>ecological metagenomes</taxon>
    </lineage>
</organism>
<dbReference type="Pfam" id="PF17912">
    <property type="entry name" value="OB_MalK"/>
    <property type="match status" value="1"/>
</dbReference>
<name>A0A381YA04_9ZZZZ</name>
<dbReference type="InterPro" id="IPR017871">
    <property type="entry name" value="ABC_transporter-like_CS"/>
</dbReference>
<evidence type="ECO:0000256" key="1">
    <source>
        <dbReference type="ARBA" id="ARBA00022448"/>
    </source>
</evidence>
<dbReference type="PANTHER" id="PTHR43875">
    <property type="entry name" value="MALTODEXTRIN IMPORT ATP-BINDING PROTEIN MSMX"/>
    <property type="match status" value="1"/>
</dbReference>
<dbReference type="InterPro" id="IPR003593">
    <property type="entry name" value="AAA+_ATPase"/>
</dbReference>
<dbReference type="Gene3D" id="2.40.50.100">
    <property type="match status" value="1"/>
</dbReference>
<feature type="domain" description="AAA+ ATPase" evidence="4">
    <location>
        <begin position="28"/>
        <end position="216"/>
    </location>
</feature>
<evidence type="ECO:0000259" key="4">
    <source>
        <dbReference type="SMART" id="SM00382"/>
    </source>
</evidence>
<keyword evidence="1" id="KW-0813">Transport</keyword>
<dbReference type="GO" id="GO:0140359">
    <property type="term" value="F:ABC-type transporter activity"/>
    <property type="evidence" value="ECO:0007669"/>
    <property type="project" value="InterPro"/>
</dbReference>
<evidence type="ECO:0000256" key="2">
    <source>
        <dbReference type="ARBA" id="ARBA00022741"/>
    </source>
</evidence>
<dbReference type="SMART" id="SM00382">
    <property type="entry name" value="AAA"/>
    <property type="match status" value="1"/>
</dbReference>
<dbReference type="Gene3D" id="3.40.50.300">
    <property type="entry name" value="P-loop containing nucleotide triphosphate hydrolases"/>
    <property type="match status" value="1"/>
</dbReference>
<dbReference type="AlphaFoldDB" id="A0A381YA04"/>
<dbReference type="InterPro" id="IPR008995">
    <property type="entry name" value="Mo/tungstate-bd_C_term_dom"/>
</dbReference>
<dbReference type="InterPro" id="IPR047641">
    <property type="entry name" value="ABC_transpr_MalK/UgpC-like"/>
</dbReference>